<dbReference type="PANTHER" id="PTHR41247:SF1">
    <property type="entry name" value="HTH-TYPE TRANSCRIPTIONAL REPRESSOR YCNK"/>
    <property type="match status" value="1"/>
</dbReference>
<proteinExistence type="predicted"/>
<dbReference type="PANTHER" id="PTHR41247">
    <property type="entry name" value="HTH-TYPE TRANSCRIPTIONAL REPRESSOR YCNK"/>
    <property type="match status" value="1"/>
</dbReference>
<organism evidence="2 3">
    <name type="scientific">Sulfurimonas hongkongensis</name>
    <dbReference type="NCBI Taxonomy" id="1172190"/>
    <lineage>
        <taxon>Bacteria</taxon>
        <taxon>Pseudomonadati</taxon>
        <taxon>Campylobacterota</taxon>
        <taxon>Epsilonproteobacteria</taxon>
        <taxon>Campylobacterales</taxon>
        <taxon>Sulfurimonadaceae</taxon>
        <taxon>Sulfurimonas</taxon>
    </lineage>
</organism>
<accession>T0JUK8</accession>
<dbReference type="EMBL" id="AUPZ01000001">
    <property type="protein sequence ID" value="EQB40697.1"/>
    <property type="molecule type" value="Genomic_DNA"/>
</dbReference>
<reference evidence="2 3" key="1">
    <citation type="submission" date="2013-07" db="EMBL/GenBank/DDBJ databases">
        <title>Sulfurimonas hongkongensis AST-10 Genome Sequencing.</title>
        <authorList>
            <person name="Cai L."/>
            <person name="Zhang T."/>
        </authorList>
    </citation>
    <scope>NUCLEOTIDE SEQUENCE [LARGE SCALE GENOMIC DNA]</scope>
    <source>
        <strain evidence="2 3">AST-10</strain>
    </source>
</reference>
<dbReference type="PROSITE" id="PS00018">
    <property type="entry name" value="EF_HAND_1"/>
    <property type="match status" value="1"/>
</dbReference>
<dbReference type="AlphaFoldDB" id="T0JUK8"/>
<dbReference type="Proteomes" id="UP000015520">
    <property type="component" value="Unassembled WGS sequence"/>
</dbReference>
<keyword evidence="3" id="KW-1185">Reference proteome</keyword>
<dbReference type="STRING" id="1172190.M947_00160"/>
<dbReference type="RefSeq" id="WP_021286318.1">
    <property type="nucleotide sequence ID" value="NZ_AUPZ01000001.1"/>
</dbReference>
<evidence type="ECO:0008006" key="4">
    <source>
        <dbReference type="Google" id="ProtNLM"/>
    </source>
</evidence>
<dbReference type="PATRIC" id="fig|1172190.3.peg.30"/>
<gene>
    <name evidence="2" type="ORF">M947_00160</name>
</gene>
<protein>
    <recommendedName>
        <fullName evidence="4">NosL family protein</fullName>
    </recommendedName>
</protein>
<dbReference type="InterPro" id="IPR008719">
    <property type="entry name" value="N2O_reductase_NosL"/>
</dbReference>
<name>T0JUK8_9BACT</name>
<dbReference type="SUPFAM" id="SSF160387">
    <property type="entry name" value="NosL/MerB-like"/>
    <property type="match status" value="2"/>
</dbReference>
<dbReference type="Gene3D" id="3.30.70.2050">
    <property type="match status" value="2"/>
</dbReference>
<dbReference type="eggNOG" id="COG4314">
    <property type="taxonomic scope" value="Bacteria"/>
</dbReference>
<dbReference type="Pfam" id="PF05573">
    <property type="entry name" value="NosL"/>
    <property type="match status" value="2"/>
</dbReference>
<feature type="signal peptide" evidence="1">
    <location>
        <begin position="1"/>
        <end position="18"/>
    </location>
</feature>
<comment type="caution">
    <text evidence="2">The sequence shown here is derived from an EMBL/GenBank/DDBJ whole genome shotgun (WGS) entry which is preliminary data.</text>
</comment>
<sequence length="359" mass="41069">MKAIIILLTLFLGLSAHNFSKVSSSEPHLVQKGTEKEWCPVCGMNIKMFYKTSHTAELKNKTPRQYCSIRCLVQDKKEYGIDNSSIKVVDAKSEKLIDASDAFYVLGSDVKGTMSRVSKLAFKTKADAEEHVKKYKGKIVTFDEAIKAAQKSLKSDNALTQSKKEKKVYAMGEKIYKKMCSKDIDETDYIEINELKADIKNSKLCKPMDEKKLQALALYLWEIKRFGDLKSIEGKIEVTEDEKCPICGMFVYKYPKWAAQIFYADKHYSFDGVKDLMKYYFLNKDGISKILVTDYYSQKAIEARESFFVVGSDVYGPMGDELIPFAKLEDAKTFSLDHKGKKILKFDEIDELVIRKLDE</sequence>
<evidence type="ECO:0000313" key="2">
    <source>
        <dbReference type="EMBL" id="EQB40697.1"/>
    </source>
</evidence>
<feature type="chain" id="PRO_5004565496" description="NosL family protein" evidence="1">
    <location>
        <begin position="19"/>
        <end position="359"/>
    </location>
</feature>
<keyword evidence="1" id="KW-0732">Signal</keyword>
<evidence type="ECO:0000256" key="1">
    <source>
        <dbReference type="SAM" id="SignalP"/>
    </source>
</evidence>
<evidence type="ECO:0000313" key="3">
    <source>
        <dbReference type="Proteomes" id="UP000015520"/>
    </source>
</evidence>
<dbReference type="InterPro" id="IPR018247">
    <property type="entry name" value="EF_Hand_1_Ca_BS"/>
</dbReference>